<keyword evidence="5" id="KW-0732">Signal</keyword>
<dbReference type="InterPro" id="IPR039426">
    <property type="entry name" value="TonB-dep_rcpt-like"/>
</dbReference>
<dbReference type="NCBIfam" id="TIGR04056">
    <property type="entry name" value="OMP_RagA_SusC"/>
    <property type="match status" value="1"/>
</dbReference>
<dbReference type="EMBL" id="BMIB01000004">
    <property type="protein sequence ID" value="GGH75194.1"/>
    <property type="molecule type" value="Genomic_DNA"/>
</dbReference>
<dbReference type="AlphaFoldDB" id="A0A917J0X4"/>
<evidence type="ECO:0000256" key="6">
    <source>
        <dbReference type="ARBA" id="ARBA00023136"/>
    </source>
</evidence>
<keyword evidence="2 8" id="KW-0813">Transport</keyword>
<evidence type="ECO:0000256" key="5">
    <source>
        <dbReference type="ARBA" id="ARBA00022729"/>
    </source>
</evidence>
<dbReference type="GO" id="GO:0015344">
    <property type="term" value="F:siderophore uptake transmembrane transporter activity"/>
    <property type="evidence" value="ECO:0007669"/>
    <property type="project" value="TreeGrafter"/>
</dbReference>
<dbReference type="Proteomes" id="UP000627292">
    <property type="component" value="Unassembled WGS sequence"/>
</dbReference>
<dbReference type="Pfam" id="PF13715">
    <property type="entry name" value="CarbopepD_reg_2"/>
    <property type="match status" value="1"/>
</dbReference>
<evidence type="ECO:0000313" key="11">
    <source>
        <dbReference type="Proteomes" id="UP000627292"/>
    </source>
</evidence>
<dbReference type="PANTHER" id="PTHR30069:SF29">
    <property type="entry name" value="HEMOGLOBIN AND HEMOGLOBIN-HAPTOGLOBIN-BINDING PROTEIN 1-RELATED"/>
    <property type="match status" value="1"/>
</dbReference>
<evidence type="ECO:0000256" key="2">
    <source>
        <dbReference type="ARBA" id="ARBA00022448"/>
    </source>
</evidence>
<dbReference type="GO" id="GO:0009279">
    <property type="term" value="C:cell outer membrane"/>
    <property type="evidence" value="ECO:0007669"/>
    <property type="project" value="UniProtKB-SubCell"/>
</dbReference>
<evidence type="ECO:0000256" key="8">
    <source>
        <dbReference type="PROSITE-ProRule" id="PRU01360"/>
    </source>
</evidence>
<dbReference type="PROSITE" id="PS52016">
    <property type="entry name" value="TONB_DEPENDENT_REC_3"/>
    <property type="match status" value="1"/>
</dbReference>
<evidence type="ECO:0000259" key="9">
    <source>
        <dbReference type="Pfam" id="PF07715"/>
    </source>
</evidence>
<dbReference type="SUPFAM" id="SSF56935">
    <property type="entry name" value="Porins"/>
    <property type="match status" value="1"/>
</dbReference>
<evidence type="ECO:0000256" key="1">
    <source>
        <dbReference type="ARBA" id="ARBA00004571"/>
    </source>
</evidence>
<proteinExistence type="inferred from homology"/>
<comment type="caution">
    <text evidence="10">The sequence shown here is derived from an EMBL/GenBank/DDBJ whole genome shotgun (WGS) entry which is preliminary data.</text>
</comment>
<dbReference type="Pfam" id="PF07715">
    <property type="entry name" value="Plug"/>
    <property type="match status" value="1"/>
</dbReference>
<reference evidence="10" key="1">
    <citation type="journal article" date="2014" name="Int. J. Syst. Evol. Microbiol.">
        <title>Complete genome sequence of Corynebacterium casei LMG S-19264T (=DSM 44701T), isolated from a smear-ripened cheese.</title>
        <authorList>
            <consortium name="US DOE Joint Genome Institute (JGI-PGF)"/>
            <person name="Walter F."/>
            <person name="Albersmeier A."/>
            <person name="Kalinowski J."/>
            <person name="Ruckert C."/>
        </authorList>
    </citation>
    <scope>NUCLEOTIDE SEQUENCE</scope>
    <source>
        <strain evidence="10">CGMCC 1.15290</strain>
    </source>
</reference>
<keyword evidence="6 8" id="KW-0472">Membrane</keyword>
<sequence>MLLTATSDYAIDQNYLLIKPSHKMRKLSGLLIALALSCMMAWGQQRTITGKVTDDNGNAVPYASIKVKGAKTGVSADANGAFTIQAATGAVLEITGVGFTNAVVTVAESNVLSISLKTDANSLGEVVVTGLGRATEKKKVPIDVASVTSKDFAKSANTSAAQALQGQIAGAQIQQNSGQPGASFNIILRGINTFQNSNPMIMVDGVETRRDDAVLTSLDPSSIERIEVVKGAAGGMLYGAQGANGVIQIFTKKGARNAKMAINLSSKVSIDNVLRGKKSRPLLADKHHFVTDNQGRILDNNGDVLAPDATGYWPDPQEDLTVDSKNDKNYSGLPLYDHLDQAFRKAITYTHSLTMSGGSANSDYSFNVARLDQQDVFSNNFRRTNLGVNLGFEPFKGFTVRNITQVIYTTEDLLSGNRFAVVNAWKWIDFERKDSLGRHILQPKNENQINSLSERDWHVRNDKTVRLVQNLNVNYRFPRFVELDYKYGIDYKTIEGLDYYKNQTGDDQSALFWGNIRGGSKSGSVEKSSNRNSIQNSIASLFLRTDFQNDFHLNIPIKTVTQVAYDYRREDDKELFAFGTGLPTYPPYNVNVSTTKTSGDRSTAFVTYGWLLNQSIEFGNLAGVSAGFRSDYSSEFGGASKAFNFPRGTVFFRPSELMTNKNILQEWKLRAAWAKAGIQPNRYDRQVTFDVTPLGSGTGLSIPTRGRNANLRVQISQELEIGTDVVLQPFKGDWFSRLSLNGTYWTRKSKDVIQNADVAPSTGYASLTDNLSTLESHGVDLSLDATMYSAKNVVWNLGARFGFTRTKVVSIANNQDVISGQFAIKEGENLGIFYGVSPLHSIDQLMADGKTRYIDPSQAVNYTITNGMVVDKRTNTVFMTSADDQSAAGSAYPNFTASLINNFTLFKNWNVSFQFDWTHGNKIYNMTRQWLYRDRLSKDFDEAVTIGEKSGAFVQYYNSLYNNVQPSSWFVEDGSFVRLRNLSITYDLTSALNVSWFKTLAITVAGRNLLTFTKYKGLDPENTTAVDSQGNSTVGVGAFKGVDYFGIPNLRSWQLGVNVGF</sequence>
<evidence type="ECO:0000313" key="10">
    <source>
        <dbReference type="EMBL" id="GGH75194.1"/>
    </source>
</evidence>
<dbReference type="InterPro" id="IPR012910">
    <property type="entry name" value="Plug_dom"/>
</dbReference>
<evidence type="ECO:0000256" key="4">
    <source>
        <dbReference type="ARBA" id="ARBA00022692"/>
    </source>
</evidence>
<reference evidence="10" key="2">
    <citation type="submission" date="2020-09" db="EMBL/GenBank/DDBJ databases">
        <authorList>
            <person name="Sun Q."/>
            <person name="Zhou Y."/>
        </authorList>
    </citation>
    <scope>NUCLEOTIDE SEQUENCE</scope>
    <source>
        <strain evidence="10">CGMCC 1.15290</strain>
    </source>
</reference>
<keyword evidence="4 8" id="KW-0812">Transmembrane</keyword>
<dbReference type="InterPro" id="IPR036942">
    <property type="entry name" value="Beta-barrel_TonB_sf"/>
</dbReference>
<dbReference type="InterPro" id="IPR037066">
    <property type="entry name" value="Plug_dom_sf"/>
</dbReference>
<organism evidence="10 11">
    <name type="scientific">Filimonas zeae</name>
    <dbReference type="NCBI Taxonomy" id="1737353"/>
    <lineage>
        <taxon>Bacteria</taxon>
        <taxon>Pseudomonadati</taxon>
        <taxon>Bacteroidota</taxon>
        <taxon>Chitinophagia</taxon>
        <taxon>Chitinophagales</taxon>
        <taxon>Chitinophagaceae</taxon>
        <taxon>Filimonas</taxon>
    </lineage>
</organism>
<comment type="subcellular location">
    <subcellularLocation>
        <location evidence="1 8">Cell outer membrane</location>
        <topology evidence="1 8">Multi-pass membrane protein</topology>
    </subcellularLocation>
</comment>
<dbReference type="SUPFAM" id="SSF49464">
    <property type="entry name" value="Carboxypeptidase regulatory domain-like"/>
    <property type="match status" value="1"/>
</dbReference>
<comment type="similarity">
    <text evidence="8">Belongs to the TonB-dependent receptor family.</text>
</comment>
<keyword evidence="11" id="KW-1185">Reference proteome</keyword>
<dbReference type="Gene3D" id="2.60.40.1120">
    <property type="entry name" value="Carboxypeptidase-like, regulatory domain"/>
    <property type="match status" value="1"/>
</dbReference>
<evidence type="ECO:0000256" key="3">
    <source>
        <dbReference type="ARBA" id="ARBA00022452"/>
    </source>
</evidence>
<dbReference type="InterPro" id="IPR023996">
    <property type="entry name" value="TonB-dep_OMP_SusC/RagA"/>
</dbReference>
<accession>A0A917J0X4</accession>
<feature type="domain" description="TonB-dependent receptor plug" evidence="9">
    <location>
        <begin position="137"/>
        <end position="246"/>
    </location>
</feature>
<dbReference type="GO" id="GO:0044718">
    <property type="term" value="P:siderophore transmembrane transport"/>
    <property type="evidence" value="ECO:0007669"/>
    <property type="project" value="TreeGrafter"/>
</dbReference>
<dbReference type="InterPro" id="IPR008969">
    <property type="entry name" value="CarboxyPept-like_regulatory"/>
</dbReference>
<dbReference type="Gene3D" id="2.170.130.10">
    <property type="entry name" value="TonB-dependent receptor, plug domain"/>
    <property type="match status" value="1"/>
</dbReference>
<evidence type="ECO:0000256" key="7">
    <source>
        <dbReference type="ARBA" id="ARBA00023237"/>
    </source>
</evidence>
<keyword evidence="7 8" id="KW-0998">Cell outer membrane</keyword>
<name>A0A917J0X4_9BACT</name>
<dbReference type="PANTHER" id="PTHR30069">
    <property type="entry name" value="TONB-DEPENDENT OUTER MEMBRANE RECEPTOR"/>
    <property type="match status" value="1"/>
</dbReference>
<dbReference type="Gene3D" id="2.40.170.20">
    <property type="entry name" value="TonB-dependent receptor, beta-barrel domain"/>
    <property type="match status" value="1"/>
</dbReference>
<gene>
    <name evidence="10" type="ORF">GCM10011379_38500</name>
</gene>
<protein>
    <submittedName>
        <fullName evidence="10">SusC/RagA family TonB-linked outer membrane protein</fullName>
    </submittedName>
</protein>
<keyword evidence="3 8" id="KW-1134">Transmembrane beta strand</keyword>